<dbReference type="Proteomes" id="UP000501939">
    <property type="component" value="Chromosome"/>
</dbReference>
<dbReference type="PANTHER" id="PTHR12993">
    <property type="entry name" value="N-ACETYLGLUCOSAMINYL-PHOSPHATIDYLINOSITOL DE-N-ACETYLASE-RELATED"/>
    <property type="match status" value="1"/>
</dbReference>
<dbReference type="GO" id="GO:0016811">
    <property type="term" value="F:hydrolase activity, acting on carbon-nitrogen (but not peptide) bonds, in linear amides"/>
    <property type="evidence" value="ECO:0007669"/>
    <property type="project" value="TreeGrafter"/>
</dbReference>
<sequence>MNQSETNQSEDDSAQSDRLIYADGTPKQQWLNWQGLKDLNSFRLDQHFNQDARVVIVAPHPDDEILGCAGLMQQLSLTHEIVLIAVTNGTASHPHSKQFTPEQLGQLRAQESLSALKVLGLSHVLRLEAGIQDGQIRQSQQQLYAFLDQILEKDDILITTFEKDGHPDHEYTAVLVKEIAQAKQLKHYQVLIWAWHWAQPNDPQIAWQHAYRLDLSTQQVLKKQQAIACFKSQIEPDSSTGQAPILSAQTIDRILMPYEVYLDAN</sequence>
<name>A0A6G8S4J2_9GAMM</name>
<evidence type="ECO:0000313" key="1">
    <source>
        <dbReference type="EMBL" id="QIO09065.1"/>
    </source>
</evidence>
<evidence type="ECO:0000313" key="2">
    <source>
        <dbReference type="Proteomes" id="UP000501939"/>
    </source>
</evidence>
<proteinExistence type="predicted"/>
<keyword evidence="2" id="KW-1185">Reference proteome</keyword>
<dbReference type="Gene3D" id="3.40.50.10320">
    <property type="entry name" value="LmbE-like"/>
    <property type="match status" value="1"/>
</dbReference>
<dbReference type="KEGG" id="alj:G8D99_08580"/>
<accession>A0A6G8S4J2</accession>
<dbReference type="InterPro" id="IPR024078">
    <property type="entry name" value="LmbE-like_dom_sf"/>
</dbReference>
<dbReference type="Pfam" id="PF02585">
    <property type="entry name" value="PIG-L"/>
    <property type="match status" value="1"/>
</dbReference>
<dbReference type="EMBL" id="CP049916">
    <property type="protein sequence ID" value="QIO09065.1"/>
    <property type="molecule type" value="Genomic_DNA"/>
</dbReference>
<protein>
    <submittedName>
        <fullName evidence="1">PIG-L family deacetylase</fullName>
    </submittedName>
</protein>
<dbReference type="PANTHER" id="PTHR12993:SF11">
    <property type="entry name" value="N-ACETYLGLUCOSAMINYL-PHOSPHATIDYLINOSITOL DE-N-ACETYLASE"/>
    <property type="match status" value="1"/>
</dbReference>
<dbReference type="RefSeq" id="WP_166324515.1">
    <property type="nucleotide sequence ID" value="NZ_CP049916.1"/>
</dbReference>
<dbReference type="AlphaFoldDB" id="A0A6G8S4J2"/>
<gene>
    <name evidence="1" type="ORF">G8D99_08580</name>
</gene>
<dbReference type="InterPro" id="IPR003737">
    <property type="entry name" value="GlcNAc_PI_deacetylase-related"/>
</dbReference>
<organism evidence="1 2">
    <name type="scientific">Acinetobacter lanii</name>
    <dbReference type="NCBI Taxonomy" id="2715163"/>
    <lineage>
        <taxon>Bacteria</taxon>
        <taxon>Pseudomonadati</taxon>
        <taxon>Pseudomonadota</taxon>
        <taxon>Gammaproteobacteria</taxon>
        <taxon>Moraxellales</taxon>
        <taxon>Moraxellaceae</taxon>
        <taxon>Acinetobacter</taxon>
    </lineage>
</organism>
<reference evidence="1 2" key="1">
    <citation type="submission" date="2020-03" db="EMBL/GenBank/DDBJ databases">
        <authorList>
            <person name="Zhu W."/>
        </authorList>
    </citation>
    <scope>NUCLEOTIDE SEQUENCE [LARGE SCALE GENOMIC DNA]</scope>
    <source>
        <strain evidence="1 2">185</strain>
    </source>
</reference>
<dbReference type="SUPFAM" id="SSF102588">
    <property type="entry name" value="LmbE-like"/>
    <property type="match status" value="1"/>
</dbReference>